<reference evidence="3" key="2">
    <citation type="submission" date="2014-06" db="EMBL/GenBank/DDBJ databases">
        <authorList>
            <person name="Ju J."/>
            <person name="Zhang J."/>
        </authorList>
    </citation>
    <scope>NUCLEOTIDE SEQUENCE</scope>
    <source>
        <strain evidence="3">SscI8</strain>
    </source>
</reference>
<dbReference type="EMBL" id="CCFA01000656">
    <property type="protein sequence ID" value="CDW96600.1"/>
    <property type="molecule type" value="Genomic_DNA"/>
</dbReference>
<evidence type="ECO:0000313" key="4">
    <source>
        <dbReference type="EMBL" id="CDW96600.1"/>
    </source>
</evidence>
<reference evidence="5" key="1">
    <citation type="submission" date="2014-06" db="EMBL/GenBank/DDBJ databases">
        <authorList>
            <person name="Berkman P.J."/>
        </authorList>
    </citation>
    <scope>NUCLEOTIDE SEQUENCE [LARGE SCALE GENOMIC DNA]</scope>
</reference>
<feature type="signal peptide" evidence="1">
    <location>
        <begin position="1"/>
        <end position="21"/>
    </location>
</feature>
<keyword evidence="5" id="KW-1185">Reference proteome</keyword>
<dbReference type="InterPro" id="IPR057210">
    <property type="entry name" value="DUF7888"/>
</dbReference>
<organism evidence="4 5">
    <name type="scientific">Sporisorium scitamineum</name>
    <dbReference type="NCBI Taxonomy" id="49012"/>
    <lineage>
        <taxon>Eukaryota</taxon>
        <taxon>Fungi</taxon>
        <taxon>Dikarya</taxon>
        <taxon>Basidiomycota</taxon>
        <taxon>Ustilaginomycotina</taxon>
        <taxon>Ustilaginomycetes</taxon>
        <taxon>Ustilaginales</taxon>
        <taxon>Ustilaginaceae</taxon>
        <taxon>Sporisorium</taxon>
    </lineage>
</organism>
<protein>
    <recommendedName>
        <fullName evidence="2">DUF7888 domain-containing protein</fullName>
    </recommendedName>
</protein>
<dbReference type="Proteomes" id="UP000242770">
    <property type="component" value="Unassembled WGS sequence"/>
</dbReference>
<feature type="chain" id="PRO_5015039032" description="DUF7888 domain-containing protein" evidence="1">
    <location>
        <begin position="22"/>
        <end position="133"/>
    </location>
</feature>
<dbReference type="AlphaFoldDB" id="A0A0F7S6V8"/>
<name>A0A0F7S6V8_9BASI</name>
<gene>
    <name evidence="4" type="primary">SSCI12730.1</name>
    <name evidence="3" type="ORF">SPSC_05471</name>
</gene>
<dbReference type="EMBL" id="LK056686">
    <property type="protein sequence ID" value="CDU25578.1"/>
    <property type="molecule type" value="Genomic_DNA"/>
</dbReference>
<evidence type="ECO:0000313" key="3">
    <source>
        <dbReference type="EMBL" id="CDU25578.1"/>
    </source>
</evidence>
<evidence type="ECO:0000313" key="5">
    <source>
        <dbReference type="Proteomes" id="UP000242770"/>
    </source>
</evidence>
<evidence type="ECO:0000259" key="2">
    <source>
        <dbReference type="Pfam" id="PF25411"/>
    </source>
</evidence>
<keyword evidence="1" id="KW-0732">Signal</keyword>
<dbReference type="OrthoDB" id="2556112at2759"/>
<feature type="domain" description="DUF7888" evidence="2">
    <location>
        <begin position="36"/>
        <end position="133"/>
    </location>
</feature>
<reference evidence="4" key="3">
    <citation type="submission" date="2014-06" db="EMBL/GenBank/DDBJ databases">
        <authorList>
            <person name="Berkman J.Paul."/>
        </authorList>
    </citation>
    <scope>NUCLEOTIDE SEQUENCE [LARGE SCALE GENOMIC DNA]</scope>
</reference>
<dbReference type="Pfam" id="PF25411">
    <property type="entry name" value="DUF7888"/>
    <property type="match status" value="1"/>
</dbReference>
<proteinExistence type="predicted"/>
<sequence length="133" mass="14974">MQLLKTLPVFLLASMTYAANANLETSLRQSRAACIETKTRLLDEANNTFKTDAVVCYHGESSIARFGDYLTDKSPEVYRYLGYYKCGGVGIDCFWMKAQNVWQGYEDGGKDNLHALLSSRCVYKKDEVSITCN</sequence>
<evidence type="ECO:0000256" key="1">
    <source>
        <dbReference type="SAM" id="SignalP"/>
    </source>
</evidence>
<accession>A0A0F7S6V8</accession>